<dbReference type="EMBL" id="JBJHZY010000003">
    <property type="protein sequence ID" value="MFL0269361.1"/>
    <property type="molecule type" value="Genomic_DNA"/>
</dbReference>
<dbReference type="RefSeq" id="WP_406765986.1">
    <property type="nucleotide sequence ID" value="NZ_JBJHZY010000003.1"/>
</dbReference>
<protein>
    <submittedName>
        <fullName evidence="2">GNAT family N-acetyltransferase</fullName>
        <ecNumber evidence="2">2.3.-.-</ecNumber>
    </submittedName>
</protein>
<dbReference type="Proteomes" id="UP001623661">
    <property type="component" value="Unassembled WGS sequence"/>
</dbReference>
<sequence>MNNNIVIRAMKESDLDEALELWRISFNAGFSANFDTKEILIKYLNRNPELSSVACIKDGKVVGALLCGHDGRRGSIYHTAVYSEYRNKGIGRLMEQRSLEELNKVGITSGFLFININNPGSEEFWNSIGWNVISDIKYLYKEF</sequence>
<accession>A0ABW8TV85</accession>
<evidence type="ECO:0000313" key="3">
    <source>
        <dbReference type="Proteomes" id="UP001623661"/>
    </source>
</evidence>
<evidence type="ECO:0000313" key="2">
    <source>
        <dbReference type="EMBL" id="MFL0269361.1"/>
    </source>
</evidence>
<keyword evidence="2" id="KW-0012">Acyltransferase</keyword>
<keyword evidence="2" id="KW-0808">Transferase</keyword>
<dbReference type="SUPFAM" id="SSF55729">
    <property type="entry name" value="Acyl-CoA N-acyltransferases (Nat)"/>
    <property type="match status" value="1"/>
</dbReference>
<dbReference type="GO" id="GO:0016746">
    <property type="term" value="F:acyltransferase activity"/>
    <property type="evidence" value="ECO:0007669"/>
    <property type="project" value="UniProtKB-KW"/>
</dbReference>
<dbReference type="CDD" id="cd04301">
    <property type="entry name" value="NAT_SF"/>
    <property type="match status" value="1"/>
</dbReference>
<keyword evidence="3" id="KW-1185">Reference proteome</keyword>
<dbReference type="Gene3D" id="3.40.630.30">
    <property type="match status" value="1"/>
</dbReference>
<dbReference type="InterPro" id="IPR000182">
    <property type="entry name" value="GNAT_dom"/>
</dbReference>
<evidence type="ECO:0000259" key="1">
    <source>
        <dbReference type="PROSITE" id="PS51186"/>
    </source>
</evidence>
<name>A0ABW8TV85_9CLOT</name>
<proteinExistence type="predicted"/>
<reference evidence="2 3" key="1">
    <citation type="submission" date="2024-11" db="EMBL/GenBank/DDBJ databases">
        <authorList>
            <person name="Heng Y.C."/>
            <person name="Lim A.C.H."/>
            <person name="Lee J.K.Y."/>
            <person name="Kittelmann S."/>
        </authorList>
    </citation>
    <scope>NUCLEOTIDE SEQUENCE [LARGE SCALE GENOMIC DNA]</scope>
    <source>
        <strain evidence="2 3">WILCCON 0202</strain>
    </source>
</reference>
<dbReference type="PROSITE" id="PS51186">
    <property type="entry name" value="GNAT"/>
    <property type="match status" value="1"/>
</dbReference>
<gene>
    <name evidence="2" type="ORF">ACJDUH_14830</name>
</gene>
<dbReference type="InterPro" id="IPR016181">
    <property type="entry name" value="Acyl_CoA_acyltransferase"/>
</dbReference>
<comment type="caution">
    <text evidence="2">The sequence shown here is derived from an EMBL/GenBank/DDBJ whole genome shotgun (WGS) entry which is preliminary data.</text>
</comment>
<organism evidence="2 3">
    <name type="scientific">Candidatus Clostridium radicumherbarum</name>
    <dbReference type="NCBI Taxonomy" id="3381662"/>
    <lineage>
        <taxon>Bacteria</taxon>
        <taxon>Bacillati</taxon>
        <taxon>Bacillota</taxon>
        <taxon>Clostridia</taxon>
        <taxon>Eubacteriales</taxon>
        <taxon>Clostridiaceae</taxon>
        <taxon>Clostridium</taxon>
    </lineage>
</organism>
<feature type="domain" description="N-acetyltransferase" evidence="1">
    <location>
        <begin position="5"/>
        <end position="143"/>
    </location>
</feature>
<dbReference type="Pfam" id="PF00583">
    <property type="entry name" value="Acetyltransf_1"/>
    <property type="match status" value="1"/>
</dbReference>
<dbReference type="EC" id="2.3.-.-" evidence="2"/>